<dbReference type="EMBL" id="VDMA02000005">
    <property type="protein sequence ID" value="KAB8185296.1"/>
    <property type="molecule type" value="Genomic_DNA"/>
</dbReference>
<proteinExistence type="predicted"/>
<reference evidence="1 2" key="1">
    <citation type="submission" date="2019-10" db="EMBL/GenBank/DDBJ databases">
        <title>Nonomuraea sp. nov., isolated from Phyllanthus amarus.</title>
        <authorList>
            <person name="Klykleung N."/>
            <person name="Tanasupawat S."/>
        </authorList>
    </citation>
    <scope>NUCLEOTIDE SEQUENCE [LARGE SCALE GENOMIC DNA]</scope>
    <source>
        <strain evidence="1 2">CR1-09</strain>
    </source>
</reference>
<evidence type="ECO:0000313" key="2">
    <source>
        <dbReference type="Proteomes" id="UP000313066"/>
    </source>
</evidence>
<name>A0A5N6BXP7_9ACTN</name>
<dbReference type="Proteomes" id="UP000313066">
    <property type="component" value="Unassembled WGS sequence"/>
</dbReference>
<accession>A0A5N6BXP7</accession>
<protein>
    <submittedName>
        <fullName evidence="1">Uncharacterized protein</fullName>
    </submittedName>
</protein>
<gene>
    <name evidence="1" type="ORF">FH610_010845</name>
</gene>
<sequence>MAADVDALTMPDRCRSGRVAKTHQPVGMPIWSRSRTVRSSERVCAAAVMGGRLERICDQLGQPLGKGPFCRVRQSQAVVGQGQQ</sequence>
<comment type="caution">
    <text evidence="1">The sequence shown here is derived from an EMBL/GenBank/DDBJ whole genome shotgun (WGS) entry which is preliminary data.</text>
</comment>
<dbReference type="AlphaFoldDB" id="A0A5N6BXP7"/>
<keyword evidence="2" id="KW-1185">Reference proteome</keyword>
<evidence type="ECO:0000313" key="1">
    <source>
        <dbReference type="EMBL" id="KAB8185296.1"/>
    </source>
</evidence>
<dbReference type="RefSeq" id="WP_139574200.1">
    <property type="nucleotide sequence ID" value="NZ_VDMA02000005.1"/>
</dbReference>
<organism evidence="1 2">
    <name type="scientific">Microbispora catharanthi</name>
    <dbReference type="NCBI Taxonomy" id="1712871"/>
    <lineage>
        <taxon>Bacteria</taxon>
        <taxon>Bacillati</taxon>
        <taxon>Actinomycetota</taxon>
        <taxon>Actinomycetes</taxon>
        <taxon>Streptosporangiales</taxon>
        <taxon>Streptosporangiaceae</taxon>
        <taxon>Microbispora</taxon>
    </lineage>
</organism>